<dbReference type="InterPro" id="IPR028098">
    <property type="entry name" value="Glyco_trans_4-like_N"/>
</dbReference>
<dbReference type="SUPFAM" id="SSF53756">
    <property type="entry name" value="UDP-Glycosyltransferase/glycogen phosphorylase"/>
    <property type="match status" value="1"/>
</dbReference>
<gene>
    <name evidence="5" type="ORF">ACFFII_13380</name>
</gene>
<accession>A0ABV6I8E6</accession>
<dbReference type="EMBL" id="JBHLWE010000041">
    <property type="protein sequence ID" value="MFC0341755.1"/>
    <property type="molecule type" value="Genomic_DNA"/>
</dbReference>
<dbReference type="RefSeq" id="WP_377699372.1">
    <property type="nucleotide sequence ID" value="NZ_JBHLWE010000041.1"/>
</dbReference>
<dbReference type="GO" id="GO:0016757">
    <property type="term" value="F:glycosyltransferase activity"/>
    <property type="evidence" value="ECO:0007669"/>
    <property type="project" value="UniProtKB-KW"/>
</dbReference>
<evidence type="ECO:0000313" key="5">
    <source>
        <dbReference type="EMBL" id="MFC0341755.1"/>
    </source>
</evidence>
<evidence type="ECO:0000313" key="6">
    <source>
        <dbReference type="Proteomes" id="UP001589799"/>
    </source>
</evidence>
<feature type="domain" description="Glycosyltransferase subfamily 4-like N-terminal" evidence="4">
    <location>
        <begin position="13"/>
        <end position="164"/>
    </location>
</feature>
<name>A0ABV6I8E6_9RHOB</name>
<reference evidence="5 6" key="1">
    <citation type="submission" date="2024-09" db="EMBL/GenBank/DDBJ databases">
        <authorList>
            <person name="Sun Q."/>
            <person name="Mori K."/>
        </authorList>
    </citation>
    <scope>NUCLEOTIDE SEQUENCE [LARGE SCALE GENOMIC DNA]</scope>
    <source>
        <strain evidence="5 6">KCTC 22789</strain>
    </source>
</reference>
<dbReference type="Pfam" id="PF00534">
    <property type="entry name" value="Glycos_transf_1"/>
    <property type="match status" value="1"/>
</dbReference>
<sequence length="364" mass="39062">MRLLMIQGGFGTGGAEKIMAAIGAHRHAQGDEVHVAGMFMPPAGPFFPYPPDVRLHLLADGARPDKLLHLRRLAAIRRLIRRVKPDVILSFLTKVNCLTMLAARGTGIPVVISERNNPLMQSPGFWNRAQQVLAHGAAGIVMQTRGQRDDLPPALQERAVVIHNFCNPVPFRRASPAPDCQFIAVGRLDPQKGFDLLIRAFARVPHPGARLTIFGEGPERGPLESLVRASGLGDRVSLPGIAQGPEEWLGAGHVLVVSSRFEGFCNVVAEATCSGLPVVSFDCPYGPSEMIVEGRNGLLVPPEDVAALAGAMTRLAADPALRNRLGQAAHIAAARFEQGRIMAQWDAVLGAALQPRKAAMAWSS</sequence>
<feature type="domain" description="Glycosyl transferase family 1" evidence="3">
    <location>
        <begin position="179"/>
        <end position="329"/>
    </location>
</feature>
<dbReference type="PANTHER" id="PTHR12526:SF510">
    <property type="entry name" value="D-INOSITOL 3-PHOSPHATE GLYCOSYLTRANSFERASE"/>
    <property type="match status" value="1"/>
</dbReference>
<dbReference type="Gene3D" id="3.40.50.2000">
    <property type="entry name" value="Glycogen Phosphorylase B"/>
    <property type="match status" value="2"/>
</dbReference>
<evidence type="ECO:0000256" key="2">
    <source>
        <dbReference type="ARBA" id="ARBA00022679"/>
    </source>
</evidence>
<evidence type="ECO:0000259" key="4">
    <source>
        <dbReference type="Pfam" id="PF13579"/>
    </source>
</evidence>
<comment type="caution">
    <text evidence="5">The sequence shown here is derived from an EMBL/GenBank/DDBJ whole genome shotgun (WGS) entry which is preliminary data.</text>
</comment>
<dbReference type="PANTHER" id="PTHR12526">
    <property type="entry name" value="GLYCOSYLTRANSFERASE"/>
    <property type="match status" value="1"/>
</dbReference>
<proteinExistence type="predicted"/>
<protein>
    <submittedName>
        <fullName evidence="5">Glycosyltransferase family 4 protein</fullName>
        <ecNumber evidence="5">2.4.-.-</ecNumber>
    </submittedName>
</protein>
<keyword evidence="1 5" id="KW-0328">Glycosyltransferase</keyword>
<keyword evidence="6" id="KW-1185">Reference proteome</keyword>
<dbReference type="EC" id="2.4.-.-" evidence="5"/>
<dbReference type="CDD" id="cd03820">
    <property type="entry name" value="GT4_AmsD-like"/>
    <property type="match status" value="1"/>
</dbReference>
<evidence type="ECO:0000256" key="1">
    <source>
        <dbReference type="ARBA" id="ARBA00022676"/>
    </source>
</evidence>
<organism evidence="5 6">
    <name type="scientific">Paracoccus niistensis</name>
    <dbReference type="NCBI Taxonomy" id="632935"/>
    <lineage>
        <taxon>Bacteria</taxon>
        <taxon>Pseudomonadati</taxon>
        <taxon>Pseudomonadota</taxon>
        <taxon>Alphaproteobacteria</taxon>
        <taxon>Rhodobacterales</taxon>
        <taxon>Paracoccaceae</taxon>
        <taxon>Paracoccus</taxon>
    </lineage>
</organism>
<dbReference type="InterPro" id="IPR001296">
    <property type="entry name" value="Glyco_trans_1"/>
</dbReference>
<dbReference type="Proteomes" id="UP001589799">
    <property type="component" value="Unassembled WGS sequence"/>
</dbReference>
<keyword evidence="2 5" id="KW-0808">Transferase</keyword>
<evidence type="ECO:0000259" key="3">
    <source>
        <dbReference type="Pfam" id="PF00534"/>
    </source>
</evidence>
<dbReference type="Pfam" id="PF13579">
    <property type="entry name" value="Glyco_trans_4_4"/>
    <property type="match status" value="1"/>
</dbReference>